<dbReference type="Pfam" id="PF07996">
    <property type="entry name" value="T4SS"/>
    <property type="match status" value="1"/>
</dbReference>
<reference evidence="1 2" key="1">
    <citation type="submission" date="2015-06" db="EMBL/GenBank/DDBJ databases">
        <title>A Comprehensive Approach to Explore the Metabolic and Phylogenetic Diversity of Bacterial Steroid Degradation in the Environment: Testosterone as an Example.</title>
        <authorList>
            <person name="Yang F.-C."/>
            <person name="Chen Y.-L."/>
            <person name="Yu C.-P."/>
            <person name="Tang S.-L."/>
            <person name="Wang P.-H."/>
            <person name="Ismail W."/>
            <person name="Wang C.-H."/>
            <person name="Yang C.-Y."/>
            <person name="Chiang Y.-R."/>
        </authorList>
    </citation>
    <scope>NUCLEOTIDE SEQUENCE [LARGE SCALE GENOMIC DNA]</scope>
    <source>
        <strain evidence="1 2">DSM 18526</strain>
    </source>
</reference>
<dbReference type="SUPFAM" id="SSF101082">
    <property type="entry name" value="Typo IV secretion system protein TraC"/>
    <property type="match status" value="1"/>
</dbReference>
<evidence type="ECO:0000313" key="1">
    <source>
        <dbReference type="EMBL" id="AMN47399.1"/>
    </source>
</evidence>
<gene>
    <name evidence="1" type="ORF">ACG33_09870</name>
</gene>
<dbReference type="InterPro" id="IPR023220">
    <property type="entry name" value="T4SS_VirB5-domain"/>
</dbReference>
<dbReference type="Proteomes" id="UP000070250">
    <property type="component" value="Chromosome"/>
</dbReference>
<dbReference type="InterPro" id="IPR014158">
    <property type="entry name" value="T4SS_VirB5"/>
</dbReference>
<dbReference type="KEGG" id="sdf:ACG33_09870"/>
<name>A0A127FCU8_STEDE</name>
<sequence>MGLCAVCLLGTPAADAQLSVIDTASVSQLITQARMLQDQLSTARDHLARAEEQLRSLHGTRGMERLLAGTERNYLPEDWRQIQALLSSGEPAYTSLSLHLRQTLAANTLLPEARLADFPGNTREHIEAVRWSAAVLQVLTHEALATISGRFLSLQRLIDAIPDAADPKAILDLQARIGAEQGMLQNEQNKLQTLYQAAHAQTLVDRQRQRENVIAGHGRFERRFQPTPDSFPSP</sequence>
<proteinExistence type="predicted"/>
<dbReference type="CDD" id="cd14262">
    <property type="entry name" value="VirB5_like"/>
    <property type="match status" value="1"/>
</dbReference>
<dbReference type="Gene3D" id="1.20.58.430">
    <property type="entry name" value="Type IV secretion system, VirB5-domain"/>
    <property type="match status" value="1"/>
</dbReference>
<keyword evidence="2" id="KW-1185">Reference proteome</keyword>
<dbReference type="STRING" id="465721.ACG33_09870"/>
<protein>
    <submittedName>
        <fullName evidence="1">Conjugal transfer protein TrbF</fullName>
    </submittedName>
</protein>
<organism evidence="1 2">
    <name type="scientific">Steroidobacter denitrificans</name>
    <dbReference type="NCBI Taxonomy" id="465721"/>
    <lineage>
        <taxon>Bacteria</taxon>
        <taxon>Pseudomonadati</taxon>
        <taxon>Pseudomonadota</taxon>
        <taxon>Gammaproteobacteria</taxon>
        <taxon>Steroidobacterales</taxon>
        <taxon>Steroidobacteraceae</taxon>
        <taxon>Steroidobacter</taxon>
    </lineage>
</organism>
<dbReference type="AlphaFoldDB" id="A0A127FCU8"/>
<evidence type="ECO:0000313" key="2">
    <source>
        <dbReference type="Proteomes" id="UP000070250"/>
    </source>
</evidence>
<dbReference type="EMBL" id="CP011971">
    <property type="protein sequence ID" value="AMN47399.1"/>
    <property type="molecule type" value="Genomic_DNA"/>
</dbReference>
<accession>A0A127FCU8</accession>